<keyword evidence="8" id="KW-1133">Transmembrane helix</keyword>
<evidence type="ECO:0000256" key="2">
    <source>
        <dbReference type="ARBA" id="ARBA00022723"/>
    </source>
</evidence>
<dbReference type="Gene3D" id="2.60.40.420">
    <property type="entry name" value="Cupredoxins - blue copper proteins"/>
    <property type="match status" value="3"/>
</dbReference>
<keyword evidence="8" id="KW-0812">Transmembrane</keyword>
<keyword evidence="2" id="KW-0479">Metal-binding</keyword>
<dbReference type="Pfam" id="PF00394">
    <property type="entry name" value="Cu-oxidase"/>
    <property type="match status" value="1"/>
</dbReference>
<evidence type="ECO:0000259" key="12">
    <source>
        <dbReference type="Pfam" id="PF07732"/>
    </source>
</evidence>
<dbReference type="PANTHER" id="PTHR11709:SF361">
    <property type="entry name" value="IRON TRANSPORT MULTICOPPER OXIDASE FET3"/>
    <property type="match status" value="1"/>
</dbReference>
<evidence type="ECO:0000313" key="13">
    <source>
        <dbReference type="EMBL" id="GBE89114.1"/>
    </source>
</evidence>
<evidence type="ECO:0000256" key="6">
    <source>
        <dbReference type="ARBA" id="ARBA00023157"/>
    </source>
</evidence>
<dbReference type="Pfam" id="PF07732">
    <property type="entry name" value="Cu-oxidase_3"/>
    <property type="match status" value="1"/>
</dbReference>
<keyword evidence="5" id="KW-0186">Copper</keyword>
<sequence>MFRRWPLERVLPLLFVVAPVFAGVQEQWWNITYVHDVNPDGLYPRQVIGVNGTWPLPAVNVNSSDSFILHVTNSLDQPTTVHHHGMFFNGTPWFDGTTGVTQCGIPPGAQFDYIVPINESGQIGTYWSHSHFGGQYIDGLRTSVVIHPETEKYTYDAEYTVVLSEWYHEQSSVLLKKFISIANPGGAEPIPNSAIMYFGQYDKWLGPISGTNPDPVTAAVGFNENATLPFEPGKTYRLRLINVGGFAAQYFWIDGHEMRIIEVDGTDVEEYPADMLEITVAQRYSILVTARNDTSSNWAVHARMDTVMFDKVPPGLNPNVTSSITYNSSAPITNLSPVYNLTNIEDTNLVPLNVIGMQPADYTIAVEFVFDTMDDGTNHAMFNGTTYNPPLVPAVFSELSLGENATVAEAYGPLTFVLDHLSVVDIVLMNGDTGKHPFHMHGHQFQIVNRATNYLSDDPELNPPINESQLNPVRRDTVQVMGGSSVTLRFIADNPGVWFFHCHIEWHLEVGLALQLVEAPLIAQERGQVPQFMNDQCQALGMPYSGNAAGHTSATDLSGLPLGPYPQNNGWHSRGIGAMAGCVLTAVIGMATVVWYALGGNISDEELEYEVRLHQEEKEKRGRFFGLIKRRQAGGSD</sequence>
<dbReference type="PROSITE" id="PS00079">
    <property type="entry name" value="MULTICOPPER_OXIDASE1"/>
    <property type="match status" value="1"/>
</dbReference>
<proteinExistence type="inferred from homology"/>
<dbReference type="CDD" id="cd13851">
    <property type="entry name" value="CuRO_1_Fet3p"/>
    <property type="match status" value="1"/>
</dbReference>
<dbReference type="CDD" id="cd13899">
    <property type="entry name" value="CuRO_3_Fet3p"/>
    <property type="match status" value="1"/>
</dbReference>
<keyword evidence="6" id="KW-1015">Disulfide bond</keyword>
<dbReference type="PANTHER" id="PTHR11709">
    <property type="entry name" value="MULTI-COPPER OXIDASE"/>
    <property type="match status" value="1"/>
</dbReference>
<evidence type="ECO:0000259" key="11">
    <source>
        <dbReference type="Pfam" id="PF07731"/>
    </source>
</evidence>
<evidence type="ECO:0000256" key="3">
    <source>
        <dbReference type="ARBA" id="ARBA00022729"/>
    </source>
</evidence>
<protein>
    <submittedName>
        <fullName evidence="13">Iron transport multicopper oxidase fio1</fullName>
    </submittedName>
</protein>
<evidence type="ECO:0000256" key="8">
    <source>
        <dbReference type="SAM" id="Phobius"/>
    </source>
</evidence>
<dbReference type="GO" id="GO:0005507">
    <property type="term" value="F:copper ion binding"/>
    <property type="evidence" value="ECO:0007669"/>
    <property type="project" value="InterPro"/>
</dbReference>
<feature type="domain" description="Plastocyanin-like" evidence="11">
    <location>
        <begin position="413"/>
        <end position="520"/>
    </location>
</feature>
<dbReference type="GO" id="GO:0033215">
    <property type="term" value="P:reductive iron assimilation"/>
    <property type="evidence" value="ECO:0007669"/>
    <property type="project" value="TreeGrafter"/>
</dbReference>
<dbReference type="InterPro" id="IPR033138">
    <property type="entry name" value="Cu_oxidase_CS"/>
</dbReference>
<dbReference type="InterPro" id="IPR001117">
    <property type="entry name" value="Cu-oxidase_2nd"/>
</dbReference>
<reference evidence="13 14" key="1">
    <citation type="journal article" date="2018" name="Sci. Rep.">
        <title>Genome sequence of the cauliflower mushroom Sparassis crispa (Hanabiratake) and its association with beneficial usage.</title>
        <authorList>
            <person name="Kiyama R."/>
            <person name="Furutani Y."/>
            <person name="Kawaguchi K."/>
            <person name="Nakanishi T."/>
        </authorList>
    </citation>
    <scope>NUCLEOTIDE SEQUENCE [LARGE SCALE GENOMIC DNA]</scope>
</reference>
<dbReference type="GO" id="GO:0004322">
    <property type="term" value="F:ferroxidase activity"/>
    <property type="evidence" value="ECO:0007669"/>
    <property type="project" value="TreeGrafter"/>
</dbReference>
<dbReference type="FunCoup" id="A0A401H3X1">
    <property type="interactions" value="50"/>
</dbReference>
<dbReference type="Proteomes" id="UP000287166">
    <property type="component" value="Unassembled WGS sequence"/>
</dbReference>
<feature type="transmembrane region" description="Helical" evidence="8">
    <location>
        <begin position="576"/>
        <end position="598"/>
    </location>
</feature>
<keyword evidence="3 9" id="KW-0732">Signal</keyword>
<evidence type="ECO:0000259" key="10">
    <source>
        <dbReference type="Pfam" id="PF00394"/>
    </source>
</evidence>
<evidence type="ECO:0000256" key="9">
    <source>
        <dbReference type="SAM" id="SignalP"/>
    </source>
</evidence>
<feature type="chain" id="PRO_5019198380" evidence="9">
    <location>
        <begin position="23"/>
        <end position="637"/>
    </location>
</feature>
<comment type="similarity">
    <text evidence="1">Belongs to the multicopper oxidase family.</text>
</comment>
<dbReference type="SUPFAM" id="SSF49503">
    <property type="entry name" value="Cupredoxins"/>
    <property type="match status" value="3"/>
</dbReference>
<dbReference type="RefSeq" id="XP_027620027.1">
    <property type="nucleotide sequence ID" value="XM_027764226.1"/>
</dbReference>
<name>A0A401H3X1_9APHY</name>
<dbReference type="InterPro" id="IPR011707">
    <property type="entry name" value="Cu-oxidase-like_N"/>
</dbReference>
<dbReference type="CDD" id="cd13877">
    <property type="entry name" value="CuRO_2_Fet3p_like"/>
    <property type="match status" value="1"/>
</dbReference>
<feature type="domain" description="Plastocyanin-like" evidence="10">
    <location>
        <begin position="158"/>
        <end position="328"/>
    </location>
</feature>
<dbReference type="Pfam" id="PF07731">
    <property type="entry name" value="Cu-oxidase_2"/>
    <property type="match status" value="1"/>
</dbReference>
<keyword evidence="7" id="KW-0325">Glycoprotein</keyword>
<evidence type="ECO:0000256" key="1">
    <source>
        <dbReference type="ARBA" id="ARBA00010609"/>
    </source>
</evidence>
<feature type="domain" description="Plastocyanin-like" evidence="12">
    <location>
        <begin position="36"/>
        <end position="150"/>
    </location>
</feature>
<dbReference type="GO" id="GO:0033573">
    <property type="term" value="C:high-affinity iron permease complex"/>
    <property type="evidence" value="ECO:0007669"/>
    <property type="project" value="TreeGrafter"/>
</dbReference>
<keyword evidence="8" id="KW-0472">Membrane</keyword>
<dbReference type="AlphaFoldDB" id="A0A401H3X1"/>
<evidence type="ECO:0000256" key="4">
    <source>
        <dbReference type="ARBA" id="ARBA00023002"/>
    </source>
</evidence>
<evidence type="ECO:0000256" key="5">
    <source>
        <dbReference type="ARBA" id="ARBA00023008"/>
    </source>
</evidence>
<evidence type="ECO:0000313" key="14">
    <source>
        <dbReference type="Proteomes" id="UP000287166"/>
    </source>
</evidence>
<dbReference type="InterPro" id="IPR008972">
    <property type="entry name" value="Cupredoxin"/>
</dbReference>
<dbReference type="STRING" id="139825.A0A401H3X1"/>
<dbReference type="GO" id="GO:0010106">
    <property type="term" value="P:cellular response to iron ion starvation"/>
    <property type="evidence" value="ECO:0007669"/>
    <property type="project" value="TreeGrafter"/>
</dbReference>
<dbReference type="PROSITE" id="PS00080">
    <property type="entry name" value="MULTICOPPER_OXIDASE2"/>
    <property type="match status" value="1"/>
</dbReference>
<dbReference type="InterPro" id="IPR002355">
    <property type="entry name" value="Cu_oxidase_Cu_BS"/>
</dbReference>
<dbReference type="InterPro" id="IPR011706">
    <property type="entry name" value="Cu-oxidase_C"/>
</dbReference>
<dbReference type="InterPro" id="IPR044130">
    <property type="entry name" value="CuRO_2_Fet3-like"/>
</dbReference>
<dbReference type="EMBL" id="BFAD01000015">
    <property type="protein sequence ID" value="GBE89114.1"/>
    <property type="molecule type" value="Genomic_DNA"/>
</dbReference>
<evidence type="ECO:0000256" key="7">
    <source>
        <dbReference type="ARBA" id="ARBA00023180"/>
    </source>
</evidence>
<feature type="signal peptide" evidence="9">
    <location>
        <begin position="1"/>
        <end position="22"/>
    </location>
</feature>
<organism evidence="13 14">
    <name type="scientific">Sparassis crispa</name>
    <dbReference type="NCBI Taxonomy" id="139825"/>
    <lineage>
        <taxon>Eukaryota</taxon>
        <taxon>Fungi</taxon>
        <taxon>Dikarya</taxon>
        <taxon>Basidiomycota</taxon>
        <taxon>Agaricomycotina</taxon>
        <taxon>Agaricomycetes</taxon>
        <taxon>Polyporales</taxon>
        <taxon>Sparassidaceae</taxon>
        <taxon>Sparassis</taxon>
    </lineage>
</organism>
<gene>
    <name evidence="13" type="ORF">SCP_1501170</name>
</gene>
<accession>A0A401H3X1</accession>
<dbReference type="InterPro" id="IPR045087">
    <property type="entry name" value="Cu-oxidase_fam"/>
</dbReference>
<dbReference type="InParanoid" id="A0A401H3X1"/>
<keyword evidence="4" id="KW-0560">Oxidoreductase</keyword>
<keyword evidence="14" id="KW-1185">Reference proteome</keyword>
<dbReference type="OrthoDB" id="2121828at2759"/>
<dbReference type="GeneID" id="38786031"/>
<comment type="caution">
    <text evidence="13">The sequence shown here is derived from an EMBL/GenBank/DDBJ whole genome shotgun (WGS) entry which is preliminary data.</text>
</comment>